<organism evidence="1 2">
    <name type="scientific">Cohnella phaseoli</name>
    <dbReference type="NCBI Taxonomy" id="456490"/>
    <lineage>
        <taxon>Bacteria</taxon>
        <taxon>Bacillati</taxon>
        <taxon>Bacillota</taxon>
        <taxon>Bacilli</taxon>
        <taxon>Bacillales</taxon>
        <taxon>Paenibacillaceae</taxon>
        <taxon>Cohnella</taxon>
    </lineage>
</organism>
<name>A0A3D9JRF9_9BACL</name>
<proteinExistence type="predicted"/>
<dbReference type="Proteomes" id="UP000256977">
    <property type="component" value="Unassembled WGS sequence"/>
</dbReference>
<keyword evidence="2" id="KW-1185">Reference proteome</keyword>
<reference evidence="1 2" key="1">
    <citation type="submission" date="2018-07" db="EMBL/GenBank/DDBJ databases">
        <title>Genomic Encyclopedia of Type Strains, Phase III (KMG-III): the genomes of soil and plant-associated and newly described type strains.</title>
        <authorList>
            <person name="Whitman W."/>
        </authorList>
    </citation>
    <scope>NUCLEOTIDE SEQUENCE [LARGE SCALE GENOMIC DNA]</scope>
    <source>
        <strain evidence="1 2">CECT 7287</strain>
    </source>
</reference>
<comment type="caution">
    <text evidence="1">The sequence shown here is derived from an EMBL/GenBank/DDBJ whole genome shotgun (WGS) entry which is preliminary data.</text>
</comment>
<dbReference type="OrthoDB" id="9859715at2"/>
<dbReference type="EMBL" id="QRDZ01000013">
    <property type="protein sequence ID" value="RED76137.1"/>
    <property type="molecule type" value="Genomic_DNA"/>
</dbReference>
<evidence type="ECO:0000313" key="2">
    <source>
        <dbReference type="Proteomes" id="UP000256977"/>
    </source>
</evidence>
<evidence type="ECO:0000313" key="1">
    <source>
        <dbReference type="EMBL" id="RED76137.1"/>
    </source>
</evidence>
<dbReference type="AlphaFoldDB" id="A0A3D9JRF9"/>
<accession>A0A3D9JRF9</accession>
<dbReference type="RefSeq" id="WP_116061938.1">
    <property type="nucleotide sequence ID" value="NZ_QRDZ01000013.1"/>
</dbReference>
<gene>
    <name evidence="1" type="ORF">DFP98_113198</name>
</gene>
<protein>
    <submittedName>
        <fullName evidence="1">Uncharacterized protein</fullName>
    </submittedName>
</protein>
<sequence length="105" mass="11978">MKIGLYICECGAIHVLDGHCPSALCIECKEKVQKQVAVTWEDMRRLQVKHLLLVLRGIFLQQTTEEGTLIEPYLIWATGTQKQAIIDWCDGRIQELPIEKMKGVI</sequence>